<keyword evidence="9" id="KW-1185">Reference proteome</keyword>
<evidence type="ECO:0000259" key="7">
    <source>
        <dbReference type="SMART" id="SM00916"/>
    </source>
</evidence>
<evidence type="ECO:0000256" key="6">
    <source>
        <dbReference type="ARBA" id="ARBA00035188"/>
    </source>
</evidence>
<keyword evidence="4" id="KW-0496">Mitochondrion</keyword>
<dbReference type="GO" id="GO:0003735">
    <property type="term" value="F:structural constituent of ribosome"/>
    <property type="evidence" value="ECO:0007669"/>
    <property type="project" value="InterPro"/>
</dbReference>
<dbReference type="EMBL" id="CAJPEX010000816">
    <property type="protein sequence ID" value="CAG0917326.1"/>
    <property type="molecule type" value="Genomic_DNA"/>
</dbReference>
<feature type="domain" description="Ribosomal protein/NADH dehydrogenase" evidence="7">
    <location>
        <begin position="37"/>
        <end position="129"/>
    </location>
</feature>
<dbReference type="Proteomes" id="UP000678499">
    <property type="component" value="Unassembled WGS sequence"/>
</dbReference>
<dbReference type="OrthoDB" id="88at2759"/>
<proteinExistence type="inferred from homology"/>
<protein>
    <recommendedName>
        <fullName evidence="6">Large ribosomal subunit protein mL43</fullName>
    </recommendedName>
</protein>
<dbReference type="PANTHER" id="PTHR21396">
    <property type="entry name" value="39S RIBOSOMAL PROTEIN L43"/>
    <property type="match status" value="1"/>
</dbReference>
<dbReference type="GO" id="GO:0005762">
    <property type="term" value="C:mitochondrial large ribosomal subunit"/>
    <property type="evidence" value="ECO:0007669"/>
    <property type="project" value="TreeGrafter"/>
</dbReference>
<dbReference type="InterPro" id="IPR036249">
    <property type="entry name" value="Thioredoxin-like_sf"/>
</dbReference>
<comment type="similarity">
    <text evidence="2">Belongs to the mitochondrion-specific ribosomal protein mL43 family.</text>
</comment>
<sequence>MTSSGPILKSGYLKAPLYNGVGRFVCQLQRLTLKFCKEHGGSRGVRDFIEQDLLNFARRNPGVVIDFIEQDLLNFARRNPGVVMYVKPRRHRSPVLKAEFLNGEHHWLSLHSMDREEVHRWIELMRTKSGEQMVRLRKQWRNYPLKQEKLNLLPISSRSYLPNKRISEYWKKMFLVKEAFPLAQSRDLSIAMISRVHPVLGLLSEKRY</sequence>
<organism evidence="8">
    <name type="scientific">Notodromas monacha</name>
    <dbReference type="NCBI Taxonomy" id="399045"/>
    <lineage>
        <taxon>Eukaryota</taxon>
        <taxon>Metazoa</taxon>
        <taxon>Ecdysozoa</taxon>
        <taxon>Arthropoda</taxon>
        <taxon>Crustacea</taxon>
        <taxon>Oligostraca</taxon>
        <taxon>Ostracoda</taxon>
        <taxon>Podocopa</taxon>
        <taxon>Podocopida</taxon>
        <taxon>Cypridocopina</taxon>
        <taxon>Cypridoidea</taxon>
        <taxon>Cyprididae</taxon>
        <taxon>Notodromas</taxon>
    </lineage>
</organism>
<dbReference type="InterPro" id="IPR039927">
    <property type="entry name" value="Ribosomal_mL43"/>
</dbReference>
<evidence type="ECO:0000313" key="9">
    <source>
        <dbReference type="Proteomes" id="UP000678499"/>
    </source>
</evidence>
<evidence type="ECO:0000256" key="3">
    <source>
        <dbReference type="ARBA" id="ARBA00022980"/>
    </source>
</evidence>
<reference evidence="8" key="1">
    <citation type="submission" date="2020-11" db="EMBL/GenBank/DDBJ databases">
        <authorList>
            <person name="Tran Van P."/>
        </authorList>
    </citation>
    <scope>NUCLEOTIDE SEQUENCE</scope>
</reference>
<evidence type="ECO:0000256" key="2">
    <source>
        <dbReference type="ARBA" id="ARBA00006073"/>
    </source>
</evidence>
<dbReference type="EMBL" id="OA882853">
    <property type="protein sequence ID" value="CAD7277174.1"/>
    <property type="molecule type" value="Genomic_DNA"/>
</dbReference>
<dbReference type="Gene3D" id="3.40.30.10">
    <property type="entry name" value="Glutaredoxin"/>
    <property type="match status" value="2"/>
</dbReference>
<evidence type="ECO:0000313" key="8">
    <source>
        <dbReference type="EMBL" id="CAD7277174.1"/>
    </source>
</evidence>
<dbReference type="PANTHER" id="PTHR21396:SF2">
    <property type="entry name" value="LARGE RIBOSOMAL SUBUNIT PROTEIN ML43"/>
    <property type="match status" value="1"/>
</dbReference>
<accession>A0A7R9BNC9</accession>
<dbReference type="AlphaFoldDB" id="A0A7R9BNC9"/>
<evidence type="ECO:0000256" key="1">
    <source>
        <dbReference type="ARBA" id="ARBA00004173"/>
    </source>
</evidence>
<dbReference type="GO" id="GO:0032543">
    <property type="term" value="P:mitochondrial translation"/>
    <property type="evidence" value="ECO:0007669"/>
    <property type="project" value="InterPro"/>
</dbReference>
<gene>
    <name evidence="8" type="ORF">NMOB1V02_LOCUS4912</name>
</gene>
<comment type="subcellular location">
    <subcellularLocation>
        <location evidence="1">Mitochondrion</location>
    </subcellularLocation>
</comment>
<evidence type="ECO:0000256" key="5">
    <source>
        <dbReference type="ARBA" id="ARBA00023274"/>
    </source>
</evidence>
<dbReference type="SMART" id="SM00916">
    <property type="entry name" value="L51_S25_CI-B8"/>
    <property type="match status" value="1"/>
</dbReference>
<keyword evidence="5" id="KW-0687">Ribonucleoprotein</keyword>
<evidence type="ECO:0000256" key="4">
    <source>
        <dbReference type="ARBA" id="ARBA00023128"/>
    </source>
</evidence>
<dbReference type="Pfam" id="PF05047">
    <property type="entry name" value="L51_S25_CI-B8"/>
    <property type="match status" value="1"/>
</dbReference>
<dbReference type="SUPFAM" id="SSF52833">
    <property type="entry name" value="Thioredoxin-like"/>
    <property type="match status" value="2"/>
</dbReference>
<name>A0A7R9BNC9_9CRUS</name>
<dbReference type="InterPro" id="IPR007741">
    <property type="entry name" value="Ribosomal_mL43/mS25/NADH_DH"/>
</dbReference>
<keyword evidence="3" id="KW-0689">Ribosomal protein</keyword>